<keyword evidence="1" id="KW-0812">Transmembrane</keyword>
<feature type="transmembrane region" description="Helical" evidence="1">
    <location>
        <begin position="186"/>
        <end position="208"/>
    </location>
</feature>
<name>A0AAU9KMP2_9CILI</name>
<gene>
    <name evidence="2" type="ORF">BSTOLATCC_MIC61214</name>
</gene>
<feature type="transmembrane region" description="Helical" evidence="1">
    <location>
        <begin position="99"/>
        <end position="122"/>
    </location>
</feature>
<feature type="transmembrane region" description="Helical" evidence="1">
    <location>
        <begin position="12"/>
        <end position="32"/>
    </location>
</feature>
<dbReference type="AlphaFoldDB" id="A0AAU9KMP2"/>
<accession>A0AAU9KMP2</accession>
<keyword evidence="1" id="KW-0472">Membrane</keyword>
<evidence type="ECO:0008006" key="4">
    <source>
        <dbReference type="Google" id="ProtNLM"/>
    </source>
</evidence>
<protein>
    <recommendedName>
        <fullName evidence="4">MARVEL domain-containing protein</fullName>
    </recommendedName>
</protein>
<proteinExistence type="predicted"/>
<keyword evidence="3" id="KW-1185">Reference proteome</keyword>
<reference evidence="2" key="1">
    <citation type="submission" date="2021-09" db="EMBL/GenBank/DDBJ databases">
        <authorList>
            <consortium name="AG Swart"/>
            <person name="Singh M."/>
            <person name="Singh A."/>
            <person name="Seah K."/>
            <person name="Emmerich C."/>
        </authorList>
    </citation>
    <scope>NUCLEOTIDE SEQUENCE</scope>
    <source>
        <strain evidence="2">ATCC30299</strain>
    </source>
</reference>
<dbReference type="EMBL" id="CAJZBQ010000058">
    <property type="protein sequence ID" value="CAG9334602.1"/>
    <property type="molecule type" value="Genomic_DNA"/>
</dbReference>
<comment type="caution">
    <text evidence="2">The sequence shown here is derived from an EMBL/GenBank/DDBJ whole genome shotgun (WGS) entry which is preliminary data.</text>
</comment>
<evidence type="ECO:0000313" key="3">
    <source>
        <dbReference type="Proteomes" id="UP001162131"/>
    </source>
</evidence>
<organism evidence="2 3">
    <name type="scientific">Blepharisma stoltei</name>
    <dbReference type="NCBI Taxonomy" id="1481888"/>
    <lineage>
        <taxon>Eukaryota</taxon>
        <taxon>Sar</taxon>
        <taxon>Alveolata</taxon>
        <taxon>Ciliophora</taxon>
        <taxon>Postciliodesmatophora</taxon>
        <taxon>Heterotrichea</taxon>
        <taxon>Heterotrichida</taxon>
        <taxon>Blepharismidae</taxon>
        <taxon>Blepharisma</taxon>
    </lineage>
</organism>
<keyword evidence="1" id="KW-1133">Transmembrane helix</keyword>
<evidence type="ECO:0000256" key="1">
    <source>
        <dbReference type="SAM" id="Phobius"/>
    </source>
</evidence>
<feature type="transmembrane region" description="Helical" evidence="1">
    <location>
        <begin position="129"/>
        <end position="151"/>
    </location>
</feature>
<sequence>MVLKAMAYLRICVWLTHMLMLHLIIGLEIAALGQTRWFRQGEGSTSWEGGILRPTPDSHHFSDDKSYHEYWEDCENGRVDSSVSIGQCRTFHKLYASGVIMILFSSISMFMLVATILIIYLDMFTKIKILWFSVLTYWISLLFYFFAVILWHGLTWCVYEDHCKHLDWGYDKRYRAHTCAEEGATIALSTLLFHGVATIFYTVTYLGAKKMVKKQDEQSKIETEVVERIDLENHAAKEKEIFMET</sequence>
<dbReference type="Proteomes" id="UP001162131">
    <property type="component" value="Unassembled WGS sequence"/>
</dbReference>
<evidence type="ECO:0000313" key="2">
    <source>
        <dbReference type="EMBL" id="CAG9334602.1"/>
    </source>
</evidence>